<dbReference type="PANTHER" id="PTHR34775:SF6">
    <property type="entry name" value="TRANSMEMBRANE PROTEIN"/>
    <property type="match status" value="1"/>
</dbReference>
<keyword evidence="3" id="KW-1185">Reference proteome</keyword>
<comment type="caution">
    <text evidence="2">The sequence shown here is derived from an EMBL/GenBank/DDBJ whole genome shotgun (WGS) entry which is preliminary data.</text>
</comment>
<feature type="compositionally biased region" description="Polar residues" evidence="1">
    <location>
        <begin position="90"/>
        <end position="99"/>
    </location>
</feature>
<dbReference type="AlphaFoldDB" id="A0AAN8UN30"/>
<reference evidence="2 3" key="1">
    <citation type="submission" date="2023-12" db="EMBL/GenBank/DDBJ databases">
        <title>A high-quality genome assembly for Dillenia turbinata (Dilleniales).</title>
        <authorList>
            <person name="Chanderbali A."/>
        </authorList>
    </citation>
    <scope>NUCLEOTIDE SEQUENCE [LARGE SCALE GENOMIC DNA]</scope>
    <source>
        <strain evidence="2">LSX21</strain>
        <tissue evidence="2">Leaf</tissue>
    </source>
</reference>
<organism evidence="2 3">
    <name type="scientific">Dillenia turbinata</name>
    <dbReference type="NCBI Taxonomy" id="194707"/>
    <lineage>
        <taxon>Eukaryota</taxon>
        <taxon>Viridiplantae</taxon>
        <taxon>Streptophyta</taxon>
        <taxon>Embryophyta</taxon>
        <taxon>Tracheophyta</taxon>
        <taxon>Spermatophyta</taxon>
        <taxon>Magnoliopsida</taxon>
        <taxon>eudicotyledons</taxon>
        <taxon>Gunneridae</taxon>
        <taxon>Pentapetalae</taxon>
        <taxon>Dilleniales</taxon>
        <taxon>Dilleniaceae</taxon>
        <taxon>Dillenia</taxon>
    </lineage>
</organism>
<feature type="region of interest" description="Disordered" evidence="1">
    <location>
        <begin position="1"/>
        <end position="142"/>
    </location>
</feature>
<evidence type="ECO:0000313" key="2">
    <source>
        <dbReference type="EMBL" id="KAK6914811.1"/>
    </source>
</evidence>
<proteinExistence type="predicted"/>
<dbReference type="PANTHER" id="PTHR34775">
    <property type="entry name" value="TRANSMEMBRANE PROTEIN"/>
    <property type="match status" value="1"/>
</dbReference>
<dbReference type="Proteomes" id="UP001370490">
    <property type="component" value="Unassembled WGS sequence"/>
</dbReference>
<feature type="compositionally biased region" description="Low complexity" evidence="1">
    <location>
        <begin position="169"/>
        <end position="178"/>
    </location>
</feature>
<sequence length="638" mass="72110">MPRSVKDLSNFSGETNENEHIIQRMAPNPQETRKHFMSPTISASLKTNVPRKNVLAERNENLENPENPESNFSKTHIQKPPILDAANPLSPCNSFSDGSLSKHGFPSPKMLDEAQDSDSRDQSSSKPYDPLTNYLSPRPKFLRYNPNRRREIFLRRVQEINESKDGLDSVRSSSVSLSHDVDHEDDDVEEDEETERKCLRLNEVLKCFLLLAVVVISAFCIVHMSSPEISSTSLETMWGFGDWYIKMQNHTDFAVSVKKFKLGSDFFVQIEGKELGFKEGSEIGFDEHFGGELDIDRAIDRIAKNNHEMGKESEAYLNSDPMGCNFEFVELQAQTEPEHTENQQVPLMSSLALDPGIFIDSGWVQEVDFDVANKPVESMNLGSILENEHIEKKEFIVVEEGTKNEDEVDEGFDKEEEQSEVDFDREDQECENERVESEGLESETKMGVMENLIKHLEKQSIGKTAIRISVLSAIVALVMLGVQRKHKKASAIAKPHSSKISVNEANQDHPNKYSPLKHVSEMSPQKSDRILPPTVKLLGEYEYVVGEARSTFSQMVEGEESMHDISEERRSLRKTPPVTSFTRMPHTELSITASPSYGNFSAKEEIAMKREGSIGEAKKAVITPVRRSNRIRSRAQSP</sequence>
<feature type="compositionally biased region" description="Low complexity" evidence="1">
    <location>
        <begin position="62"/>
        <end position="71"/>
    </location>
</feature>
<name>A0AAN8UN30_9MAGN</name>
<dbReference type="EMBL" id="JBAMMX010000025">
    <property type="protein sequence ID" value="KAK6914811.1"/>
    <property type="molecule type" value="Genomic_DNA"/>
</dbReference>
<feature type="compositionally biased region" description="Acidic residues" evidence="1">
    <location>
        <begin position="183"/>
        <end position="192"/>
    </location>
</feature>
<evidence type="ECO:0000256" key="1">
    <source>
        <dbReference type="SAM" id="MobiDB-lite"/>
    </source>
</evidence>
<feature type="region of interest" description="Disordered" evidence="1">
    <location>
        <begin position="165"/>
        <end position="192"/>
    </location>
</feature>
<accession>A0AAN8UN30</accession>
<protein>
    <submittedName>
        <fullName evidence="2">Uncharacterized protein</fullName>
    </submittedName>
</protein>
<evidence type="ECO:0000313" key="3">
    <source>
        <dbReference type="Proteomes" id="UP001370490"/>
    </source>
</evidence>
<gene>
    <name evidence="2" type="ORF">RJ641_019928</name>
</gene>